<accession>A0A1T4ZU16</accession>
<dbReference type="Proteomes" id="UP000243406">
    <property type="component" value="Unassembled WGS sequence"/>
</dbReference>
<name>A0A1T4ZU16_9FIRM</name>
<reference evidence="3" key="1">
    <citation type="submission" date="2017-02" db="EMBL/GenBank/DDBJ databases">
        <authorList>
            <person name="Varghese N."/>
            <person name="Submissions S."/>
        </authorList>
    </citation>
    <scope>NUCLEOTIDE SEQUENCE [LARGE SCALE GENOMIC DNA]</scope>
    <source>
        <strain evidence="3">ATCC 35199</strain>
    </source>
</reference>
<dbReference type="EMBL" id="FUYN01000001">
    <property type="protein sequence ID" value="SKB26188.1"/>
    <property type="molecule type" value="Genomic_DNA"/>
</dbReference>
<evidence type="ECO:0000256" key="1">
    <source>
        <dbReference type="SAM" id="Phobius"/>
    </source>
</evidence>
<gene>
    <name evidence="2" type="ORF">SAMN02745120_0387</name>
</gene>
<dbReference type="RefSeq" id="WP_242950979.1">
    <property type="nucleotide sequence ID" value="NZ_FUYN01000001.1"/>
</dbReference>
<feature type="transmembrane region" description="Helical" evidence="1">
    <location>
        <begin position="36"/>
        <end position="54"/>
    </location>
</feature>
<keyword evidence="1" id="KW-1133">Transmembrane helix</keyword>
<organism evidence="2 3">
    <name type="scientific">Acetoanaerobium noterae</name>
    <dbReference type="NCBI Taxonomy" id="745369"/>
    <lineage>
        <taxon>Bacteria</taxon>
        <taxon>Bacillati</taxon>
        <taxon>Bacillota</taxon>
        <taxon>Clostridia</taxon>
        <taxon>Peptostreptococcales</taxon>
        <taxon>Filifactoraceae</taxon>
        <taxon>Acetoanaerobium</taxon>
    </lineage>
</organism>
<keyword evidence="1" id="KW-0472">Membrane</keyword>
<evidence type="ECO:0000313" key="2">
    <source>
        <dbReference type="EMBL" id="SKB26188.1"/>
    </source>
</evidence>
<keyword evidence="1" id="KW-0812">Transmembrane</keyword>
<proteinExistence type="predicted"/>
<keyword evidence="3" id="KW-1185">Reference proteome</keyword>
<protein>
    <submittedName>
        <fullName evidence="2">Uncharacterized protein</fullName>
    </submittedName>
</protein>
<dbReference type="AlphaFoldDB" id="A0A1T4ZU16"/>
<evidence type="ECO:0000313" key="3">
    <source>
        <dbReference type="Proteomes" id="UP000243406"/>
    </source>
</evidence>
<feature type="transmembrane region" description="Helical" evidence="1">
    <location>
        <begin position="12"/>
        <end position="30"/>
    </location>
</feature>
<sequence>MESQKRKVMLRIAAMIAAFLVLIAGAIWFKSWWIKAPLIILAAALGAFLVRIAISYKRKKFYFEGKVLSIIPPKGKFGKTSVIMKNGKVSKKLFSLQKLNMKVGNDYGVYFEDKSNEIIQYQPIKPQVMRPTKGQQSKLPIK</sequence>